<sequence length="153" mass="16750">MFIGCSNLLKTFSPSGLVGENFAYGISVKILFVTSLQLYNRFNQAAEILGCCVNGGCQVGLLSQYLYHSTVHESILTIICIISKAFFRQPIRYFVPLSVHAGEADLSFILLISNILITKGLGCCSFLSPFLTTSITDFQFVSMTNLLKPSSLS</sequence>
<dbReference type="Proteomes" id="UP001341840">
    <property type="component" value="Unassembled WGS sequence"/>
</dbReference>
<name>A0ABU6TLJ2_9FABA</name>
<accession>A0ABU6TLJ2</accession>
<gene>
    <name evidence="1" type="ORF">PIB30_064746</name>
</gene>
<reference evidence="1 2" key="1">
    <citation type="journal article" date="2023" name="Plants (Basel)">
        <title>Bridging the Gap: Combining Genomics and Transcriptomics Approaches to Understand Stylosanthes scabra, an Orphan Legume from the Brazilian Caatinga.</title>
        <authorList>
            <person name="Ferreira-Neto J.R.C."/>
            <person name="da Silva M.D."/>
            <person name="Binneck E."/>
            <person name="de Melo N.F."/>
            <person name="da Silva R.H."/>
            <person name="de Melo A.L.T.M."/>
            <person name="Pandolfi V."/>
            <person name="Bustamante F.O."/>
            <person name="Brasileiro-Vidal A.C."/>
            <person name="Benko-Iseppon A.M."/>
        </authorList>
    </citation>
    <scope>NUCLEOTIDE SEQUENCE [LARGE SCALE GENOMIC DNA]</scope>
    <source>
        <tissue evidence="1">Leaves</tissue>
    </source>
</reference>
<keyword evidence="2" id="KW-1185">Reference proteome</keyword>
<evidence type="ECO:0000313" key="1">
    <source>
        <dbReference type="EMBL" id="MED6149670.1"/>
    </source>
</evidence>
<evidence type="ECO:0000313" key="2">
    <source>
        <dbReference type="Proteomes" id="UP001341840"/>
    </source>
</evidence>
<protein>
    <submittedName>
        <fullName evidence="1">Uncharacterized protein</fullName>
    </submittedName>
</protein>
<dbReference type="EMBL" id="JASCZI010091256">
    <property type="protein sequence ID" value="MED6149670.1"/>
    <property type="molecule type" value="Genomic_DNA"/>
</dbReference>
<organism evidence="1 2">
    <name type="scientific">Stylosanthes scabra</name>
    <dbReference type="NCBI Taxonomy" id="79078"/>
    <lineage>
        <taxon>Eukaryota</taxon>
        <taxon>Viridiplantae</taxon>
        <taxon>Streptophyta</taxon>
        <taxon>Embryophyta</taxon>
        <taxon>Tracheophyta</taxon>
        <taxon>Spermatophyta</taxon>
        <taxon>Magnoliopsida</taxon>
        <taxon>eudicotyledons</taxon>
        <taxon>Gunneridae</taxon>
        <taxon>Pentapetalae</taxon>
        <taxon>rosids</taxon>
        <taxon>fabids</taxon>
        <taxon>Fabales</taxon>
        <taxon>Fabaceae</taxon>
        <taxon>Papilionoideae</taxon>
        <taxon>50 kb inversion clade</taxon>
        <taxon>dalbergioids sensu lato</taxon>
        <taxon>Dalbergieae</taxon>
        <taxon>Pterocarpus clade</taxon>
        <taxon>Stylosanthes</taxon>
    </lineage>
</organism>
<comment type="caution">
    <text evidence="1">The sequence shown here is derived from an EMBL/GenBank/DDBJ whole genome shotgun (WGS) entry which is preliminary data.</text>
</comment>
<proteinExistence type="predicted"/>